<dbReference type="Gene3D" id="2.60.120.200">
    <property type="match status" value="1"/>
</dbReference>
<feature type="compositionally biased region" description="Gly residues" evidence="7">
    <location>
        <begin position="816"/>
        <end position="834"/>
    </location>
</feature>
<comment type="subcellular location">
    <subcellularLocation>
        <location evidence="1">Secreted</location>
    </subcellularLocation>
</comment>
<evidence type="ECO:0000259" key="9">
    <source>
        <dbReference type="PROSITE" id="PS51461"/>
    </source>
</evidence>
<dbReference type="GO" id="GO:0005576">
    <property type="term" value="C:extracellular region"/>
    <property type="evidence" value="ECO:0007669"/>
    <property type="project" value="UniProtKB-SubCell"/>
</dbReference>
<feature type="signal peptide" evidence="8">
    <location>
        <begin position="1"/>
        <end position="29"/>
    </location>
</feature>
<feature type="compositionally biased region" description="Low complexity" evidence="7">
    <location>
        <begin position="1039"/>
        <end position="1049"/>
    </location>
</feature>
<keyword evidence="5" id="KW-0677">Repeat</keyword>
<feature type="region of interest" description="Disordered" evidence="7">
    <location>
        <begin position="565"/>
        <end position="651"/>
    </location>
</feature>
<keyword evidence="6" id="KW-0176">Collagen</keyword>
<protein>
    <submittedName>
        <fullName evidence="10">Collagen type V alpha 3 chain</fullName>
    </submittedName>
</protein>
<feature type="region of interest" description="Disordered" evidence="7">
    <location>
        <begin position="809"/>
        <end position="935"/>
    </location>
</feature>
<dbReference type="Pfam" id="PF01391">
    <property type="entry name" value="Collagen"/>
    <property type="match status" value="4"/>
</dbReference>
<organism evidence="10 11">
    <name type="scientific">Ursus americanus</name>
    <name type="common">American black bear</name>
    <name type="synonym">Euarctos americanus</name>
    <dbReference type="NCBI Taxonomy" id="9643"/>
    <lineage>
        <taxon>Eukaryota</taxon>
        <taxon>Metazoa</taxon>
        <taxon>Chordata</taxon>
        <taxon>Craniata</taxon>
        <taxon>Vertebrata</taxon>
        <taxon>Euteleostomi</taxon>
        <taxon>Mammalia</taxon>
        <taxon>Eutheria</taxon>
        <taxon>Laurasiatheria</taxon>
        <taxon>Carnivora</taxon>
        <taxon>Caniformia</taxon>
        <taxon>Ursidae</taxon>
        <taxon>Ursus</taxon>
    </lineage>
</organism>
<evidence type="ECO:0000256" key="2">
    <source>
        <dbReference type="ARBA" id="ARBA00022525"/>
    </source>
</evidence>
<sequence length="1379" mass="141820">MGSRRGLGQPRASLCLLLASLQLLLRTQAAGPVDVLKALGVRGGQAGVLEGPGLCPQRVPEGDRAFRVGKASTLGIPTWELFPDGHFPENFSVLITLRGQPANQSVLLSIYDENGTRQLGLALGPALGLLGDSFSPFPQQVNLVDGRWHRVAVSVDGSMVTLVADCEPQPPTLGQRPRFISTAGLTVLGTQDLGEETFEGDIQELLISPDPQAAFQACERYLPGCDNLDPITTGVPQSEPETPPPRRKGKGKGRKKGRGRKGKGRKKKNKETLTPSPPPGSLENQCLGLEGKVLEQWWWQTMWRPGANFGLSQCPQAGLDPDNGTELRTLETKLANEDKEGSGPTMGPDFWAAELPSQTQFQIFPVSMRVWIMGGGCGVAGTSGVVGPSGPPGPPGFPGDPGLPGPAGLPGVPGIDGIRGLPGTVIMMPFQFASSSLKGPPVSFQQAQAQAVLQQAQLSMKGPPGPVGLTGRPGPVGLPGYPGQKGEMGEMGPQGPRGLQGPLGPPGREGKMGRSGADGARGLPGDTGPKGDRGFDGLPGLPGEKGQRVSGDLVVLGRLGKVVGEGRAPGLRQGAGGNRSDTGSDTSFLFQGLPGPPGPRGEDGPEGLKGQEGLAGKEGPPGSAGEKVNGPWSPSPVNSTTSHPAAKMFPGPLPSALGGQAGAMKPWFLVPFQGLGGLQGPPGFPGPKGPPVSECTLIWGGLEGSQGVGRFLSHASSLSHLVPQGPQGKDGRPGHPGQRGELGFQGQTGPPGPAGVVGPQVRVDPTGLPSFAPVGRYLEGSASQIAPPPQKELLLLFFLTLHPCFQGSPGERGPLGPAGGIGLPGQSGGQGPVGPAGEKGSLGERGSPGPTGKDGIPGPLGLPGPPGAVGPSGEDGDKGEVGAPGNKGSKGDKGDAVSVGPQGGRWSWGRQKDGADGAQGRRGPPGLFGQKGDDGVRGFVGVIGPPGLQGLPGPPGEKGEVGDVGSMLLTFEESRLFLPLTSVSAKGPKGEIGEKGDSGPSGAAGPPGKKGPPGEDGAKGNVVSPRRSGGRDRGGTLGHIGLIGLIGPPGEAGEKGDQGLPGVQGPPGPQGEPGPPGPIGSLGHPGPPGVAVSKRGLWGGVTVLGQLGLQPSLSPPHRGPSTELHGLRRRRRSLPGPRTLEAPEGGLEEVLASLTSLSFELEQMRRPPGTAERPGLVCSELHRNHPHLPDGEYWIDPNQGCARDSLRVFCNFTAGGETCLYPDKKFEMVKMASWSREKPGNWYSTFRRGKKFSYVDADGSPVSVVQMTFLKLLSATARQSFTYSCQNSAAWLDEAAGDHSRSLRFLGANGEELSFNQMAAATITVPYDGCRLRKGQTKTLLEFSSSRVGFLPLWDVAATDFGQTNQKFGFELGPVCFSS</sequence>
<dbReference type="PANTHER" id="PTHR37456">
    <property type="entry name" value="SI:CH211-266K2.1"/>
    <property type="match status" value="1"/>
</dbReference>
<feature type="compositionally biased region" description="Pro residues" evidence="7">
    <location>
        <begin position="1064"/>
        <end position="1078"/>
    </location>
</feature>
<gene>
    <name evidence="10" type="primary">COL5A3</name>
</gene>
<keyword evidence="4 8" id="KW-0732">Signal</keyword>
<evidence type="ECO:0000256" key="8">
    <source>
        <dbReference type="SAM" id="SignalP"/>
    </source>
</evidence>
<dbReference type="PROSITE" id="PS51461">
    <property type="entry name" value="NC1_FIB"/>
    <property type="match status" value="1"/>
</dbReference>
<dbReference type="InterPro" id="IPR048287">
    <property type="entry name" value="TSPN-like_N"/>
</dbReference>
<evidence type="ECO:0000256" key="6">
    <source>
        <dbReference type="ARBA" id="ARBA00023119"/>
    </source>
</evidence>
<dbReference type="GeneTree" id="ENSGT00940000162394"/>
<feature type="compositionally biased region" description="Basic residues" evidence="7">
    <location>
        <begin position="245"/>
        <end position="269"/>
    </location>
</feature>
<dbReference type="PANTHER" id="PTHR37456:SF6">
    <property type="entry name" value="COLLAGEN ALPHA-1(XXIII) CHAIN-LIKE ISOFORM X2"/>
    <property type="match status" value="1"/>
</dbReference>
<feature type="compositionally biased region" description="Low complexity" evidence="7">
    <location>
        <begin position="493"/>
        <end position="502"/>
    </location>
</feature>
<reference evidence="11" key="1">
    <citation type="submission" date="2016-06" db="EMBL/GenBank/DDBJ databases">
        <title>De novo assembly and RNA-Seq shows season-dependent expression and editing in black bear kidneys.</title>
        <authorList>
            <person name="Korstanje R."/>
            <person name="Srivastava A."/>
            <person name="Sarsani V.K."/>
            <person name="Sheehan S.M."/>
            <person name="Seger R.L."/>
            <person name="Barter M.E."/>
            <person name="Lindqvist C."/>
            <person name="Brody L.C."/>
            <person name="Mullikin J.C."/>
        </authorList>
    </citation>
    <scope>NUCLEOTIDE SEQUENCE [LARGE SCALE GENOMIC DNA]</scope>
</reference>
<dbReference type="FunFam" id="2.60.120.200:FF:000136">
    <property type="entry name" value="Collagen type V alpha 3 chain"/>
    <property type="match status" value="1"/>
</dbReference>
<proteinExistence type="predicted"/>
<dbReference type="SUPFAM" id="SSF49899">
    <property type="entry name" value="Concanavalin A-like lectins/glucanases"/>
    <property type="match status" value="1"/>
</dbReference>
<dbReference type="Pfam" id="PF01410">
    <property type="entry name" value="COLFI"/>
    <property type="match status" value="1"/>
</dbReference>
<keyword evidence="11" id="KW-1185">Reference proteome</keyword>
<keyword evidence="3" id="KW-0272">Extracellular matrix</keyword>
<accession>A0A452RWL3</accession>
<dbReference type="InterPro" id="IPR050938">
    <property type="entry name" value="Collagen_Structural_Proteins"/>
</dbReference>
<evidence type="ECO:0000256" key="7">
    <source>
        <dbReference type="SAM" id="MobiDB-lite"/>
    </source>
</evidence>
<feature type="region of interest" description="Disordered" evidence="7">
    <location>
        <begin position="462"/>
        <end position="549"/>
    </location>
</feature>
<dbReference type="Proteomes" id="UP000291022">
    <property type="component" value="Unassembled WGS sequence"/>
</dbReference>
<evidence type="ECO:0000256" key="1">
    <source>
        <dbReference type="ARBA" id="ARBA00004613"/>
    </source>
</evidence>
<evidence type="ECO:0000256" key="4">
    <source>
        <dbReference type="ARBA" id="ARBA00022729"/>
    </source>
</evidence>
<dbReference type="FunFam" id="2.60.120.1000:FF:000007">
    <property type="entry name" value="Collagen type V alpha 3 chain"/>
    <property type="match status" value="1"/>
</dbReference>
<feature type="chain" id="PRO_5019003463" evidence="8">
    <location>
        <begin position="30"/>
        <end position="1379"/>
    </location>
</feature>
<dbReference type="GO" id="GO:0005201">
    <property type="term" value="F:extracellular matrix structural constituent"/>
    <property type="evidence" value="ECO:0007669"/>
    <property type="project" value="InterPro"/>
</dbReference>
<keyword evidence="2" id="KW-0964">Secreted</keyword>
<dbReference type="SMART" id="SM00210">
    <property type="entry name" value="TSPN"/>
    <property type="match status" value="1"/>
</dbReference>
<evidence type="ECO:0000256" key="5">
    <source>
        <dbReference type="ARBA" id="ARBA00022737"/>
    </source>
</evidence>
<evidence type="ECO:0000256" key="3">
    <source>
        <dbReference type="ARBA" id="ARBA00022530"/>
    </source>
</evidence>
<feature type="region of interest" description="Disordered" evidence="7">
    <location>
        <begin position="982"/>
        <end position="1094"/>
    </location>
</feature>
<feature type="region of interest" description="Disordered" evidence="7">
    <location>
        <begin position="719"/>
        <end position="764"/>
    </location>
</feature>
<dbReference type="SMART" id="SM00038">
    <property type="entry name" value="COLFI"/>
    <property type="match status" value="1"/>
</dbReference>
<feature type="region of interest" description="Disordered" evidence="7">
    <location>
        <begin position="229"/>
        <end position="285"/>
    </location>
</feature>
<reference evidence="10" key="3">
    <citation type="submission" date="2025-09" db="UniProtKB">
        <authorList>
            <consortium name="Ensembl"/>
        </authorList>
    </citation>
    <scope>IDENTIFICATION</scope>
</reference>
<feature type="compositionally biased region" description="Low complexity" evidence="7">
    <location>
        <begin position="998"/>
        <end position="1007"/>
    </location>
</feature>
<feature type="domain" description="Fibrillar collagen NC1" evidence="9">
    <location>
        <begin position="1148"/>
        <end position="1378"/>
    </location>
</feature>
<reference evidence="10" key="2">
    <citation type="submission" date="2025-08" db="UniProtKB">
        <authorList>
            <consortium name="Ensembl"/>
        </authorList>
    </citation>
    <scope>IDENTIFICATION</scope>
</reference>
<dbReference type="Ensembl" id="ENSUAMT00000026757.1">
    <property type="protein sequence ID" value="ENSUAMP00000023959.1"/>
    <property type="gene ID" value="ENSUAMG00000018667.1"/>
</dbReference>
<feature type="compositionally biased region" description="Basic and acidic residues" evidence="7">
    <location>
        <begin position="988"/>
        <end position="997"/>
    </location>
</feature>
<dbReference type="GO" id="GO:0005581">
    <property type="term" value="C:collagen trimer"/>
    <property type="evidence" value="ECO:0007669"/>
    <property type="project" value="UniProtKB-KW"/>
</dbReference>
<feature type="compositionally biased region" description="Polar residues" evidence="7">
    <location>
        <begin position="579"/>
        <end position="589"/>
    </location>
</feature>
<feature type="region of interest" description="Disordered" evidence="7">
    <location>
        <begin position="1108"/>
        <end position="1142"/>
    </location>
</feature>
<evidence type="ECO:0000313" key="11">
    <source>
        <dbReference type="Proteomes" id="UP000291022"/>
    </source>
</evidence>
<feature type="compositionally biased region" description="Low complexity" evidence="7">
    <location>
        <begin position="744"/>
        <end position="763"/>
    </location>
</feature>
<dbReference type="Gene3D" id="2.60.120.1000">
    <property type="match status" value="1"/>
</dbReference>
<dbReference type="InterPro" id="IPR000885">
    <property type="entry name" value="Fib_collagen_C"/>
</dbReference>
<dbReference type="InterPro" id="IPR008160">
    <property type="entry name" value="Collagen"/>
</dbReference>
<name>A0A452RWL3_URSAM</name>
<dbReference type="InterPro" id="IPR013320">
    <property type="entry name" value="ConA-like_dom_sf"/>
</dbReference>
<evidence type="ECO:0000313" key="10">
    <source>
        <dbReference type="Ensembl" id="ENSUAMP00000023959.1"/>
    </source>
</evidence>